<gene>
    <name evidence="4" type="ORF">B0293_14875</name>
    <name evidence="3" type="ORF">C791_3356</name>
</gene>
<dbReference type="SMART" id="SM00860">
    <property type="entry name" value="SMI1_KNR4"/>
    <property type="match status" value="1"/>
</dbReference>
<reference evidence="3 5" key="1">
    <citation type="submission" date="2012-10" db="EMBL/GenBank/DDBJ databases">
        <title>Genome assembly of Amycolatopsis azurea DSM 43854.</title>
        <authorList>
            <person name="Khatri I."/>
            <person name="Kaur I."/>
            <person name="Subramanian S."/>
            <person name="Mayilraj S."/>
        </authorList>
    </citation>
    <scope>NUCLEOTIDE SEQUENCE [LARGE SCALE GENOMIC DNA]</scope>
    <source>
        <strain evidence="3 5">DSM 43854</strain>
    </source>
</reference>
<evidence type="ECO:0000313" key="4">
    <source>
        <dbReference type="EMBL" id="OOC05952.1"/>
    </source>
</evidence>
<dbReference type="Proteomes" id="UP000014137">
    <property type="component" value="Unassembled WGS sequence"/>
</dbReference>
<dbReference type="AlphaFoldDB" id="M2QKX8"/>
<protein>
    <submittedName>
        <fullName evidence="4">SMI1/KNR4 family protein</fullName>
    </submittedName>
</protein>
<dbReference type="Proteomes" id="UP000188551">
    <property type="component" value="Unassembled WGS sequence"/>
</dbReference>
<dbReference type="EMBL" id="ANMG01000032">
    <property type="protein sequence ID" value="EMD26512.1"/>
    <property type="molecule type" value="Genomic_DNA"/>
</dbReference>
<evidence type="ECO:0000313" key="3">
    <source>
        <dbReference type="EMBL" id="EMD26512.1"/>
    </source>
</evidence>
<feature type="domain" description="Knr4/Smi1-like" evidence="2">
    <location>
        <begin position="30"/>
        <end position="153"/>
    </location>
</feature>
<dbReference type="PATRIC" id="fig|1238180.3.peg.3687"/>
<dbReference type="OrthoDB" id="3287229at2"/>
<accession>M2QKX8</accession>
<comment type="caution">
    <text evidence="3">The sequence shown here is derived from an EMBL/GenBank/DDBJ whole genome shotgun (WGS) entry which is preliminary data.</text>
</comment>
<evidence type="ECO:0000259" key="2">
    <source>
        <dbReference type="SMART" id="SM00860"/>
    </source>
</evidence>
<evidence type="ECO:0000256" key="1">
    <source>
        <dbReference type="SAM" id="MobiDB-lite"/>
    </source>
</evidence>
<name>M2QKX8_9PSEU</name>
<reference evidence="4 6" key="2">
    <citation type="submission" date="2017-02" db="EMBL/GenBank/DDBJ databases">
        <title>Amycolatopsis azurea DSM 43854 draft genome.</title>
        <authorList>
            <person name="Mayilraj S."/>
        </authorList>
    </citation>
    <scope>NUCLEOTIDE SEQUENCE [LARGE SCALE GENOMIC DNA]</scope>
    <source>
        <strain evidence="4 6">DSM 43854</strain>
    </source>
</reference>
<evidence type="ECO:0000313" key="6">
    <source>
        <dbReference type="Proteomes" id="UP000188551"/>
    </source>
</evidence>
<proteinExistence type="predicted"/>
<keyword evidence="6" id="KW-1185">Reference proteome</keyword>
<sequence>MDHGIDPAWERIATWLRVHSPVTAATLRPPAPAEEVRATQNALGQPLPAELLRWWSLMDGVDDDRDYRTALTLSSGHMPLSVARVREEWADLGRFPDEDCCRPGGHHLRSAGDVTFGYCTALIPFCRSIDGGVLAVDLRPGPKRGWVMDWFAQQGTHPSDWATIGAMLTDTAQRLDRYPGPETPPRPGHPAIRDDGALIWS</sequence>
<evidence type="ECO:0000313" key="5">
    <source>
        <dbReference type="Proteomes" id="UP000014137"/>
    </source>
</evidence>
<dbReference type="Pfam" id="PF09346">
    <property type="entry name" value="SMI1_KNR4"/>
    <property type="match status" value="1"/>
</dbReference>
<feature type="region of interest" description="Disordered" evidence="1">
    <location>
        <begin position="176"/>
        <end position="201"/>
    </location>
</feature>
<feature type="compositionally biased region" description="Basic and acidic residues" evidence="1">
    <location>
        <begin position="191"/>
        <end position="201"/>
    </location>
</feature>
<dbReference type="RefSeq" id="WP_005157422.1">
    <property type="nucleotide sequence ID" value="NZ_ANMG01000032.1"/>
</dbReference>
<dbReference type="EMBL" id="MUXN01000011">
    <property type="protein sequence ID" value="OOC05952.1"/>
    <property type="molecule type" value="Genomic_DNA"/>
</dbReference>
<organism evidence="3 5">
    <name type="scientific">Amycolatopsis azurea DSM 43854</name>
    <dbReference type="NCBI Taxonomy" id="1238180"/>
    <lineage>
        <taxon>Bacteria</taxon>
        <taxon>Bacillati</taxon>
        <taxon>Actinomycetota</taxon>
        <taxon>Actinomycetes</taxon>
        <taxon>Pseudonocardiales</taxon>
        <taxon>Pseudonocardiaceae</taxon>
        <taxon>Amycolatopsis</taxon>
    </lineage>
</organism>
<dbReference type="InterPro" id="IPR018958">
    <property type="entry name" value="Knr4/Smi1-like_dom"/>
</dbReference>